<protein>
    <submittedName>
        <fullName evidence="2">Uncharacterized protein</fullName>
    </submittedName>
</protein>
<dbReference type="EMBL" id="UGUA01000002">
    <property type="protein sequence ID" value="SUC34176.1"/>
    <property type="molecule type" value="Genomic_DNA"/>
</dbReference>
<evidence type="ECO:0000256" key="1">
    <source>
        <dbReference type="SAM" id="Phobius"/>
    </source>
</evidence>
<keyword evidence="1" id="KW-0472">Membrane</keyword>
<proteinExistence type="predicted"/>
<gene>
    <name evidence="2" type="ORF">NCTC12026_00505</name>
</gene>
<feature type="transmembrane region" description="Helical" evidence="1">
    <location>
        <begin position="12"/>
        <end position="28"/>
    </location>
</feature>
<evidence type="ECO:0000313" key="3">
    <source>
        <dbReference type="Proteomes" id="UP000255129"/>
    </source>
</evidence>
<dbReference type="Proteomes" id="UP000255129">
    <property type="component" value="Unassembled WGS sequence"/>
</dbReference>
<keyword evidence="1" id="KW-0812">Transmembrane</keyword>
<reference evidence="2 3" key="1">
    <citation type="submission" date="2018-06" db="EMBL/GenBank/DDBJ databases">
        <authorList>
            <consortium name="Pathogen Informatics"/>
            <person name="Doyle S."/>
        </authorList>
    </citation>
    <scope>NUCLEOTIDE SEQUENCE [LARGE SCALE GENOMIC DNA]</scope>
    <source>
        <strain evidence="2 3">NCTC12026</strain>
    </source>
</reference>
<name>A0A379FZR5_9GAMM</name>
<dbReference type="AlphaFoldDB" id="A0A379FZR5"/>
<evidence type="ECO:0000313" key="2">
    <source>
        <dbReference type="EMBL" id="SUC34176.1"/>
    </source>
</evidence>
<organism evidence="2 3">
    <name type="scientific">Providencia rustigianii</name>
    <dbReference type="NCBI Taxonomy" id="158850"/>
    <lineage>
        <taxon>Bacteria</taxon>
        <taxon>Pseudomonadati</taxon>
        <taxon>Pseudomonadota</taxon>
        <taxon>Gammaproteobacteria</taxon>
        <taxon>Enterobacterales</taxon>
        <taxon>Morganellaceae</taxon>
        <taxon>Providencia</taxon>
    </lineage>
</organism>
<accession>A0A379FZR5</accession>
<keyword evidence="1" id="KW-1133">Transmembrane helix</keyword>
<sequence>MIDKINNLNKEINSNLFIQLMIILWLFFHTT</sequence>